<dbReference type="PANTHER" id="PTHR10953">
    <property type="entry name" value="UBIQUITIN-ACTIVATING ENZYME E1"/>
    <property type="match status" value="1"/>
</dbReference>
<dbReference type="GO" id="GO:0005524">
    <property type="term" value="F:ATP binding"/>
    <property type="evidence" value="ECO:0007669"/>
    <property type="project" value="UniProtKB-KW"/>
</dbReference>
<evidence type="ECO:0000256" key="5">
    <source>
        <dbReference type="ARBA" id="ARBA00022786"/>
    </source>
</evidence>
<evidence type="ECO:0000256" key="2">
    <source>
        <dbReference type="ARBA" id="ARBA00016279"/>
    </source>
</evidence>
<evidence type="ECO:0000313" key="9">
    <source>
        <dbReference type="EMBL" id="ETV65819.1"/>
    </source>
</evidence>
<name>W4FG23_APHAT</name>
<evidence type="ECO:0000256" key="4">
    <source>
        <dbReference type="ARBA" id="ARBA00022741"/>
    </source>
</evidence>
<accession>W4FG23</accession>
<gene>
    <name evidence="9" type="ORF">H257_17556</name>
</gene>
<evidence type="ECO:0000256" key="1">
    <source>
        <dbReference type="ARBA" id="ARBA00005339"/>
    </source>
</evidence>
<dbReference type="RefSeq" id="XP_009844682.1">
    <property type="nucleotide sequence ID" value="XM_009846380.1"/>
</dbReference>
<keyword evidence="3" id="KW-0479">Metal-binding</keyword>
<proteinExistence type="inferred from homology"/>
<keyword evidence="5" id="KW-0833">Ubl conjugation pathway</keyword>
<dbReference type="GO" id="GO:0071569">
    <property type="term" value="P:protein ufmylation"/>
    <property type="evidence" value="ECO:0007669"/>
    <property type="project" value="TreeGrafter"/>
</dbReference>
<evidence type="ECO:0000259" key="8">
    <source>
        <dbReference type="Pfam" id="PF00899"/>
    </source>
</evidence>
<dbReference type="EMBL" id="KI913223">
    <property type="protein sequence ID" value="ETV65819.1"/>
    <property type="molecule type" value="Genomic_DNA"/>
</dbReference>
<dbReference type="GO" id="GO:0071566">
    <property type="term" value="F:UFM1 activating enzyme activity"/>
    <property type="evidence" value="ECO:0007669"/>
    <property type="project" value="TreeGrafter"/>
</dbReference>
<dbReference type="InterPro" id="IPR045886">
    <property type="entry name" value="ThiF/MoeB/HesA"/>
</dbReference>
<dbReference type="GeneID" id="20819552"/>
<dbReference type="PANTHER" id="PTHR10953:SF9">
    <property type="entry name" value="UBIQUITIN-LIKE MODIFIER-ACTIVATING ENZYME 5"/>
    <property type="match status" value="1"/>
</dbReference>
<dbReference type="SUPFAM" id="SSF69572">
    <property type="entry name" value="Activating enzymes of the ubiquitin-like proteins"/>
    <property type="match status" value="1"/>
</dbReference>
<dbReference type="AlphaFoldDB" id="W4FG23"/>
<sequence>MEATALAAATMLKKPAADVVENTANNSPTKPSQVVGEVPLLAQMQQAMDRLDDVMKRQDVGDVVVTRKQSCLLKDHIEPRPDFANVKFSLKNRFSHLASFRKKKIIENIEDLKQKCVAVIGLGGIGALVAEMFTRTGVGKLTLIDHVITTIGVVKMASMTRMHYLPEHVDMSKVQASRLYLRQLNPHVEIETLHCNINDELDAEILLDVLQDCKLDQSSTADKPNRHHANHGTSTHMQFRLPMDAIICCVDNSMARSRVNQIALKLSIPLIDVTLSPCSSFITVQTILPGYSACMHCHWNDKYEAEAMVADAVSRQCPATLPQCELIAAGLVSQSTINFALRLLLEFGDQIPFYRLNCLDMDISTFWFKPNHECSEPMCKLKQAEYQLDVEKKQELDTQALQRAQAHDDDDVIHES</sequence>
<feature type="domain" description="THIF-type NAD/FAD binding fold" evidence="8">
    <location>
        <begin position="108"/>
        <end position="374"/>
    </location>
</feature>
<organism evidence="9">
    <name type="scientific">Aphanomyces astaci</name>
    <name type="common">Crayfish plague agent</name>
    <dbReference type="NCBI Taxonomy" id="112090"/>
    <lineage>
        <taxon>Eukaryota</taxon>
        <taxon>Sar</taxon>
        <taxon>Stramenopiles</taxon>
        <taxon>Oomycota</taxon>
        <taxon>Saprolegniomycetes</taxon>
        <taxon>Saprolegniales</taxon>
        <taxon>Verrucalvaceae</taxon>
        <taxon>Aphanomyces</taxon>
    </lineage>
</organism>
<comment type="similarity">
    <text evidence="1">Belongs to the ubiquitin-activating E1 family. UBA5 subfamily.</text>
</comment>
<dbReference type="InterPro" id="IPR035985">
    <property type="entry name" value="Ubiquitin-activating_enz"/>
</dbReference>
<evidence type="ECO:0000256" key="3">
    <source>
        <dbReference type="ARBA" id="ARBA00022723"/>
    </source>
</evidence>
<evidence type="ECO:0000256" key="7">
    <source>
        <dbReference type="ARBA" id="ARBA00022840"/>
    </source>
</evidence>
<keyword evidence="4" id="KW-0547">Nucleotide-binding</keyword>
<dbReference type="STRING" id="112090.W4FG23"/>
<reference evidence="9" key="1">
    <citation type="submission" date="2013-12" db="EMBL/GenBank/DDBJ databases">
        <title>The Genome Sequence of Aphanomyces astaci APO3.</title>
        <authorList>
            <consortium name="The Broad Institute Genomics Platform"/>
            <person name="Russ C."/>
            <person name="Tyler B."/>
            <person name="van West P."/>
            <person name="Dieguez-Uribeondo J."/>
            <person name="Young S.K."/>
            <person name="Zeng Q."/>
            <person name="Gargeya S."/>
            <person name="Fitzgerald M."/>
            <person name="Abouelleil A."/>
            <person name="Alvarado L."/>
            <person name="Chapman S.B."/>
            <person name="Gainer-Dewar J."/>
            <person name="Goldberg J."/>
            <person name="Griggs A."/>
            <person name="Gujja S."/>
            <person name="Hansen M."/>
            <person name="Howarth C."/>
            <person name="Imamovic A."/>
            <person name="Ireland A."/>
            <person name="Larimer J."/>
            <person name="McCowan C."/>
            <person name="Murphy C."/>
            <person name="Pearson M."/>
            <person name="Poon T.W."/>
            <person name="Priest M."/>
            <person name="Roberts A."/>
            <person name="Saif S."/>
            <person name="Shea T."/>
            <person name="Sykes S."/>
            <person name="Wortman J."/>
            <person name="Nusbaum C."/>
            <person name="Birren B."/>
        </authorList>
    </citation>
    <scope>NUCLEOTIDE SEQUENCE [LARGE SCALE GENOMIC DNA]</scope>
    <source>
        <strain evidence="9">APO3</strain>
    </source>
</reference>
<dbReference type="GO" id="GO:0046872">
    <property type="term" value="F:metal ion binding"/>
    <property type="evidence" value="ECO:0007669"/>
    <property type="project" value="UniProtKB-KW"/>
</dbReference>
<dbReference type="InterPro" id="IPR000594">
    <property type="entry name" value="ThiF_NAD_FAD-bd"/>
</dbReference>
<protein>
    <recommendedName>
        <fullName evidence="2">Ubiquitin-like modifier-activating enzyme 5</fullName>
    </recommendedName>
</protein>
<keyword evidence="6" id="KW-0862">Zinc</keyword>
<evidence type="ECO:0000256" key="6">
    <source>
        <dbReference type="ARBA" id="ARBA00022833"/>
    </source>
</evidence>
<dbReference type="OrthoDB" id="76636at2759"/>
<dbReference type="Gene3D" id="3.40.50.720">
    <property type="entry name" value="NAD(P)-binding Rossmann-like Domain"/>
    <property type="match status" value="1"/>
</dbReference>
<keyword evidence="7" id="KW-0067">ATP-binding</keyword>
<dbReference type="Pfam" id="PF00899">
    <property type="entry name" value="ThiF"/>
    <property type="match status" value="1"/>
</dbReference>
<dbReference type="VEuPathDB" id="FungiDB:H257_17556"/>
<dbReference type="GO" id="GO:0005829">
    <property type="term" value="C:cytosol"/>
    <property type="evidence" value="ECO:0007669"/>
    <property type="project" value="TreeGrafter"/>
</dbReference>